<organism evidence="7 8">
    <name type="scientific">Microthyrium microscopicum</name>
    <dbReference type="NCBI Taxonomy" id="703497"/>
    <lineage>
        <taxon>Eukaryota</taxon>
        <taxon>Fungi</taxon>
        <taxon>Dikarya</taxon>
        <taxon>Ascomycota</taxon>
        <taxon>Pezizomycotina</taxon>
        <taxon>Dothideomycetes</taxon>
        <taxon>Dothideomycetes incertae sedis</taxon>
        <taxon>Microthyriales</taxon>
        <taxon>Microthyriaceae</taxon>
        <taxon>Microthyrium</taxon>
    </lineage>
</organism>
<evidence type="ECO:0000256" key="2">
    <source>
        <dbReference type="ARBA" id="ARBA00007262"/>
    </source>
</evidence>
<comment type="similarity">
    <text evidence="2">Belongs to the IFI6/IFI27 family.</text>
</comment>
<keyword evidence="4 6" id="KW-1133">Transmembrane helix</keyword>
<protein>
    <submittedName>
        <fullName evidence="7">Uncharacterized protein</fullName>
    </submittedName>
</protein>
<evidence type="ECO:0000256" key="1">
    <source>
        <dbReference type="ARBA" id="ARBA00004141"/>
    </source>
</evidence>
<evidence type="ECO:0000256" key="5">
    <source>
        <dbReference type="ARBA" id="ARBA00023136"/>
    </source>
</evidence>
<keyword evidence="5 6" id="KW-0472">Membrane</keyword>
<dbReference type="PANTHER" id="PTHR16932">
    <property type="entry name" value="INTERFERON ALPHA-INDUCIBLE PROTEIN 27"/>
    <property type="match status" value="1"/>
</dbReference>
<proteinExistence type="inferred from homology"/>
<dbReference type="AlphaFoldDB" id="A0A6A6UD90"/>
<keyword evidence="8" id="KW-1185">Reference proteome</keyword>
<evidence type="ECO:0000256" key="4">
    <source>
        <dbReference type="ARBA" id="ARBA00022989"/>
    </source>
</evidence>
<dbReference type="EMBL" id="MU004235">
    <property type="protein sequence ID" value="KAF2669417.1"/>
    <property type="molecule type" value="Genomic_DNA"/>
</dbReference>
<dbReference type="GO" id="GO:0016020">
    <property type="term" value="C:membrane"/>
    <property type="evidence" value="ECO:0007669"/>
    <property type="project" value="UniProtKB-SubCell"/>
</dbReference>
<dbReference type="Proteomes" id="UP000799302">
    <property type="component" value="Unassembled WGS sequence"/>
</dbReference>
<dbReference type="InterPro" id="IPR009311">
    <property type="entry name" value="IFI6/IFI27-like"/>
</dbReference>
<reference evidence="7" key="1">
    <citation type="journal article" date="2020" name="Stud. Mycol.">
        <title>101 Dothideomycetes genomes: a test case for predicting lifestyles and emergence of pathogens.</title>
        <authorList>
            <person name="Haridas S."/>
            <person name="Albert R."/>
            <person name="Binder M."/>
            <person name="Bloem J."/>
            <person name="Labutti K."/>
            <person name="Salamov A."/>
            <person name="Andreopoulos B."/>
            <person name="Baker S."/>
            <person name="Barry K."/>
            <person name="Bills G."/>
            <person name="Bluhm B."/>
            <person name="Cannon C."/>
            <person name="Castanera R."/>
            <person name="Culley D."/>
            <person name="Daum C."/>
            <person name="Ezra D."/>
            <person name="Gonzalez J."/>
            <person name="Henrissat B."/>
            <person name="Kuo A."/>
            <person name="Liang C."/>
            <person name="Lipzen A."/>
            <person name="Lutzoni F."/>
            <person name="Magnuson J."/>
            <person name="Mondo S."/>
            <person name="Nolan M."/>
            <person name="Ohm R."/>
            <person name="Pangilinan J."/>
            <person name="Park H.-J."/>
            <person name="Ramirez L."/>
            <person name="Alfaro M."/>
            <person name="Sun H."/>
            <person name="Tritt A."/>
            <person name="Yoshinaga Y."/>
            <person name="Zwiers L.-H."/>
            <person name="Turgeon B."/>
            <person name="Goodwin S."/>
            <person name="Spatafora J."/>
            <person name="Crous P."/>
            <person name="Grigoriev I."/>
        </authorList>
    </citation>
    <scope>NUCLEOTIDE SEQUENCE</scope>
    <source>
        <strain evidence="7">CBS 115976</strain>
    </source>
</reference>
<name>A0A6A6UD90_9PEZI</name>
<comment type="subcellular location">
    <subcellularLocation>
        <location evidence="1">Membrane</location>
        <topology evidence="1">Multi-pass membrane protein</topology>
    </subcellularLocation>
</comment>
<dbReference type="OrthoDB" id="440424at2759"/>
<keyword evidence="3 6" id="KW-0812">Transmembrane</keyword>
<evidence type="ECO:0000256" key="3">
    <source>
        <dbReference type="ARBA" id="ARBA00022692"/>
    </source>
</evidence>
<dbReference type="PANTHER" id="PTHR16932:SF18">
    <property type="entry name" value="INTERFERON, ALPHA-INDUCIBLE PROTEIN 27-LIKE 2"/>
    <property type="match status" value="1"/>
</dbReference>
<sequence>MSLQAIISCLRGNFTSELDVNATKEESLAAEIVDKIYSSEKHGTELENELRSIFYANGASEELAEAVLNALAAAIQAGRVMNEAMNIAYGTAVEKASEIEEFVKEHPLFCSLIALGIVVLLMPGLLTALGFDEMGIIEGSLAARWQATFAGYVPKSSLFSYLQSLGTKLHWYY</sequence>
<dbReference type="Pfam" id="PF06140">
    <property type="entry name" value="Ifi-6-16"/>
    <property type="match status" value="1"/>
</dbReference>
<accession>A0A6A6UD90</accession>
<feature type="transmembrane region" description="Helical" evidence="6">
    <location>
        <begin position="108"/>
        <end position="131"/>
    </location>
</feature>
<dbReference type="Gene3D" id="6.10.110.10">
    <property type="match status" value="1"/>
</dbReference>
<evidence type="ECO:0000256" key="6">
    <source>
        <dbReference type="SAM" id="Phobius"/>
    </source>
</evidence>
<gene>
    <name evidence="7" type="ORF">BT63DRAFT_413851</name>
</gene>
<evidence type="ECO:0000313" key="7">
    <source>
        <dbReference type="EMBL" id="KAF2669417.1"/>
    </source>
</evidence>
<evidence type="ECO:0000313" key="8">
    <source>
        <dbReference type="Proteomes" id="UP000799302"/>
    </source>
</evidence>
<dbReference type="InterPro" id="IPR038213">
    <property type="entry name" value="IFI6/IFI27-like_sf"/>
</dbReference>